<evidence type="ECO:0000256" key="1">
    <source>
        <dbReference type="SAM" id="SignalP"/>
    </source>
</evidence>
<evidence type="ECO:0000313" key="3">
    <source>
        <dbReference type="Proteomes" id="UP001341281"/>
    </source>
</evidence>
<reference evidence="2 3" key="1">
    <citation type="submission" date="2024-02" db="EMBL/GenBank/DDBJ databases">
        <title>High-quality chromosome-scale genome assembly of Pensacola bahiagrass (Paspalum notatum Flugge var. saurae).</title>
        <authorList>
            <person name="Vega J.M."/>
            <person name="Podio M."/>
            <person name="Orjuela J."/>
            <person name="Siena L.A."/>
            <person name="Pessino S.C."/>
            <person name="Combes M.C."/>
            <person name="Mariac C."/>
            <person name="Albertini E."/>
            <person name="Pupilli F."/>
            <person name="Ortiz J.P.A."/>
            <person name="Leblanc O."/>
        </authorList>
    </citation>
    <scope>NUCLEOTIDE SEQUENCE [LARGE SCALE GENOMIC DNA]</scope>
    <source>
        <strain evidence="2">R1</strain>
        <tissue evidence="2">Leaf</tissue>
    </source>
</reference>
<protein>
    <recommendedName>
        <fullName evidence="4">Secreted protein</fullName>
    </recommendedName>
</protein>
<dbReference type="Proteomes" id="UP001341281">
    <property type="component" value="Chromosome 03"/>
</dbReference>
<feature type="signal peptide" evidence="1">
    <location>
        <begin position="1"/>
        <end position="18"/>
    </location>
</feature>
<proteinExistence type="predicted"/>
<keyword evidence="1" id="KW-0732">Signal</keyword>
<dbReference type="EMBL" id="CP144747">
    <property type="protein sequence ID" value="WVZ62042.1"/>
    <property type="molecule type" value="Genomic_DNA"/>
</dbReference>
<keyword evidence="3" id="KW-1185">Reference proteome</keyword>
<sequence length="106" mass="11340">MAQRPILMHLCWPLSIMAGTPPTGRCRALQCCIADPDATVLLNSSHRTQLPVAGALLSAIPHTGHQLLAMKNRHVVPLLSGSPALLSSIDSSSLVNSKRQKNTHMS</sequence>
<accession>A0AAQ3SXV5</accession>
<evidence type="ECO:0000313" key="2">
    <source>
        <dbReference type="EMBL" id="WVZ62042.1"/>
    </source>
</evidence>
<evidence type="ECO:0008006" key="4">
    <source>
        <dbReference type="Google" id="ProtNLM"/>
    </source>
</evidence>
<dbReference type="AlphaFoldDB" id="A0AAQ3SXV5"/>
<organism evidence="2 3">
    <name type="scientific">Paspalum notatum var. saurae</name>
    <dbReference type="NCBI Taxonomy" id="547442"/>
    <lineage>
        <taxon>Eukaryota</taxon>
        <taxon>Viridiplantae</taxon>
        <taxon>Streptophyta</taxon>
        <taxon>Embryophyta</taxon>
        <taxon>Tracheophyta</taxon>
        <taxon>Spermatophyta</taxon>
        <taxon>Magnoliopsida</taxon>
        <taxon>Liliopsida</taxon>
        <taxon>Poales</taxon>
        <taxon>Poaceae</taxon>
        <taxon>PACMAD clade</taxon>
        <taxon>Panicoideae</taxon>
        <taxon>Andropogonodae</taxon>
        <taxon>Paspaleae</taxon>
        <taxon>Paspalinae</taxon>
        <taxon>Paspalum</taxon>
    </lineage>
</organism>
<feature type="chain" id="PRO_5042965577" description="Secreted protein" evidence="1">
    <location>
        <begin position="19"/>
        <end position="106"/>
    </location>
</feature>
<gene>
    <name evidence="2" type="ORF">U9M48_011831</name>
</gene>
<name>A0AAQ3SXV5_PASNO</name>